<dbReference type="PROSITE" id="PS50880">
    <property type="entry name" value="TOPRIM"/>
    <property type="match status" value="1"/>
</dbReference>
<dbReference type="InterPro" id="IPR003601">
    <property type="entry name" value="Topo_IA_2"/>
</dbReference>
<evidence type="ECO:0000313" key="11">
    <source>
        <dbReference type="EMBL" id="SHK50100.1"/>
    </source>
</evidence>
<keyword evidence="6 8" id="KW-0238">DNA-binding</keyword>
<feature type="binding site" evidence="8">
    <location>
        <position position="23"/>
    </location>
    <ligand>
        <name>Mg(2+)</name>
        <dbReference type="ChEBI" id="CHEBI:18420"/>
        <note>catalytic</note>
    </ligand>
</feature>
<dbReference type="GO" id="GO:0043597">
    <property type="term" value="C:cytoplasmic replication fork"/>
    <property type="evidence" value="ECO:0007669"/>
    <property type="project" value="TreeGrafter"/>
</dbReference>
<feature type="site" description="Interaction with DNA" evidence="8">
    <location>
        <position position="182"/>
    </location>
</feature>
<dbReference type="PANTHER" id="PTHR11390">
    <property type="entry name" value="PROKARYOTIC DNA TOPOISOMERASE"/>
    <property type="match status" value="1"/>
</dbReference>
<reference evidence="12" key="1">
    <citation type="submission" date="2016-11" db="EMBL/GenBank/DDBJ databases">
        <authorList>
            <person name="Varghese N."/>
            <person name="Submissions S."/>
        </authorList>
    </citation>
    <scope>NUCLEOTIDE SEQUENCE [LARGE SCALE GENOMIC DNA]</scope>
    <source>
        <strain evidence="12">DSM 10349</strain>
    </source>
</reference>
<evidence type="ECO:0000256" key="4">
    <source>
        <dbReference type="ARBA" id="ARBA00022842"/>
    </source>
</evidence>
<dbReference type="NCBIfam" id="NF005829">
    <property type="entry name" value="PRK07726.1"/>
    <property type="match status" value="1"/>
</dbReference>
<dbReference type="GO" id="GO:0003917">
    <property type="term" value="F:DNA topoisomerase type I (single strand cut, ATP-independent) activity"/>
    <property type="evidence" value="ECO:0007669"/>
    <property type="project" value="UniProtKB-UniRule"/>
</dbReference>
<feature type="domain" description="Topo IA-type catalytic" evidence="10">
    <location>
        <begin position="167"/>
        <end position="608"/>
    </location>
</feature>
<evidence type="ECO:0000259" key="9">
    <source>
        <dbReference type="PROSITE" id="PS50880"/>
    </source>
</evidence>
<evidence type="ECO:0000256" key="6">
    <source>
        <dbReference type="ARBA" id="ARBA00023125"/>
    </source>
</evidence>
<evidence type="ECO:0000256" key="8">
    <source>
        <dbReference type="HAMAP-Rule" id="MF_00953"/>
    </source>
</evidence>
<dbReference type="InterPro" id="IPR034144">
    <property type="entry name" value="TOPRIM_TopoIII"/>
</dbReference>
<evidence type="ECO:0000256" key="5">
    <source>
        <dbReference type="ARBA" id="ARBA00023029"/>
    </source>
</evidence>
<dbReference type="SMART" id="SM00493">
    <property type="entry name" value="TOPRIM"/>
    <property type="match status" value="1"/>
</dbReference>
<dbReference type="NCBIfam" id="TIGR01056">
    <property type="entry name" value="topB"/>
    <property type="match status" value="1"/>
</dbReference>
<dbReference type="EMBL" id="FRAR01000015">
    <property type="protein sequence ID" value="SHK50100.1"/>
    <property type="molecule type" value="Genomic_DNA"/>
</dbReference>
<protein>
    <recommendedName>
        <fullName evidence="8">DNA topoisomerase 3</fullName>
        <ecNumber evidence="8">5.6.2.1</ecNumber>
    </recommendedName>
    <alternativeName>
        <fullName evidence="8">DNA topoisomerase III</fullName>
    </alternativeName>
</protein>
<organism evidence="11 12">
    <name type="scientific">Desulforamulus aeronauticus DSM 10349</name>
    <dbReference type="NCBI Taxonomy" id="1121421"/>
    <lineage>
        <taxon>Bacteria</taxon>
        <taxon>Bacillati</taxon>
        <taxon>Bacillota</taxon>
        <taxon>Clostridia</taxon>
        <taxon>Eubacteriales</taxon>
        <taxon>Peptococcaceae</taxon>
        <taxon>Desulforamulus</taxon>
    </lineage>
</organism>
<dbReference type="PANTHER" id="PTHR11390:SF21">
    <property type="entry name" value="DNA TOPOISOMERASE 3-ALPHA"/>
    <property type="match status" value="1"/>
</dbReference>
<dbReference type="InterPro" id="IPR005738">
    <property type="entry name" value="TopoIII"/>
</dbReference>
<dbReference type="InterPro" id="IPR013824">
    <property type="entry name" value="Topo_IA_cen_sub1"/>
</dbReference>
<proteinExistence type="inferred from homology"/>
<dbReference type="InterPro" id="IPR023405">
    <property type="entry name" value="Topo_IA_core_domain"/>
</dbReference>
<feature type="region of interest" description="Interaction with DNA" evidence="8">
    <location>
        <begin position="201"/>
        <end position="206"/>
    </location>
</feature>
<dbReference type="Proteomes" id="UP000183997">
    <property type="component" value="Unassembled WGS sequence"/>
</dbReference>
<dbReference type="STRING" id="1121421.SAMN02745123_02076"/>
<accession>A0A1M6SZK9</accession>
<dbReference type="Gene3D" id="2.70.20.10">
    <property type="entry name" value="Topoisomerase I, domain 3"/>
    <property type="match status" value="1"/>
</dbReference>
<dbReference type="InterPro" id="IPR013826">
    <property type="entry name" value="Topo_IA_cen_sub3"/>
</dbReference>
<dbReference type="SMART" id="SM00436">
    <property type="entry name" value="TOP1Bc"/>
    <property type="match status" value="1"/>
</dbReference>
<dbReference type="EC" id="5.6.2.1" evidence="8"/>
<keyword evidence="7 8" id="KW-0413">Isomerase</keyword>
<dbReference type="GO" id="GO:0006281">
    <property type="term" value="P:DNA repair"/>
    <property type="evidence" value="ECO:0007669"/>
    <property type="project" value="TreeGrafter"/>
</dbReference>
<comment type="similarity">
    <text evidence="2 8">Belongs to the type IA topoisomerase family.</text>
</comment>
<feature type="binding site" evidence="8">
    <location>
        <position position="119"/>
    </location>
    <ligand>
        <name>Mg(2+)</name>
        <dbReference type="ChEBI" id="CHEBI:18420"/>
        <note>catalytic</note>
    </ligand>
</feature>
<dbReference type="GO" id="GO:0006310">
    <property type="term" value="P:DNA recombination"/>
    <property type="evidence" value="ECO:0007669"/>
    <property type="project" value="TreeGrafter"/>
</dbReference>
<evidence type="ECO:0000256" key="3">
    <source>
        <dbReference type="ARBA" id="ARBA00022723"/>
    </source>
</evidence>
<feature type="site" description="Interaction with DNA" evidence="8">
    <location>
        <position position="75"/>
    </location>
</feature>
<dbReference type="Pfam" id="PF01751">
    <property type="entry name" value="Toprim"/>
    <property type="match status" value="1"/>
</dbReference>
<feature type="domain" description="Toprim" evidence="9">
    <location>
        <begin position="17"/>
        <end position="150"/>
    </location>
</feature>
<dbReference type="SUPFAM" id="SSF56712">
    <property type="entry name" value="Prokaryotic type I DNA topoisomerase"/>
    <property type="match status" value="1"/>
</dbReference>
<dbReference type="Pfam" id="PF01131">
    <property type="entry name" value="Topoisom_bac"/>
    <property type="match status" value="1"/>
</dbReference>
<dbReference type="HAMAP" id="MF_00953">
    <property type="entry name" value="Topoisom_3_prok"/>
    <property type="match status" value="1"/>
</dbReference>
<dbReference type="Gene3D" id="3.40.50.140">
    <property type="match status" value="1"/>
</dbReference>
<keyword evidence="3 8" id="KW-0479">Metal-binding</keyword>
<feature type="active site" description="O-(5'-phospho-DNA)-tyrosine intermediate" evidence="8">
    <location>
        <position position="324"/>
    </location>
</feature>
<dbReference type="PRINTS" id="PR00417">
    <property type="entry name" value="PRTPISMRASEI"/>
</dbReference>
<dbReference type="InterPro" id="IPR000380">
    <property type="entry name" value="Topo_IA"/>
</dbReference>
<dbReference type="CDD" id="cd03362">
    <property type="entry name" value="TOPRIM_TopoIA_TopoIII"/>
    <property type="match status" value="1"/>
</dbReference>
<evidence type="ECO:0000313" key="12">
    <source>
        <dbReference type="Proteomes" id="UP000183997"/>
    </source>
</evidence>
<dbReference type="InterPro" id="IPR006171">
    <property type="entry name" value="TOPRIM_dom"/>
</dbReference>
<evidence type="ECO:0000259" key="10">
    <source>
        <dbReference type="PROSITE" id="PS52039"/>
    </source>
</evidence>
<feature type="site" description="Interaction with DNA" evidence="8">
    <location>
        <position position="326"/>
    </location>
</feature>
<keyword evidence="12" id="KW-1185">Reference proteome</keyword>
<keyword evidence="4 8" id="KW-0460">Magnesium</keyword>
<name>A0A1M6SZK9_9FIRM</name>
<dbReference type="InterPro" id="IPR023406">
    <property type="entry name" value="Topo_IA_AS"/>
</dbReference>
<dbReference type="SMART" id="SM00437">
    <property type="entry name" value="TOP1Ac"/>
    <property type="match status" value="1"/>
</dbReference>
<dbReference type="AlphaFoldDB" id="A0A1M6SZK9"/>
<dbReference type="GO" id="GO:0003677">
    <property type="term" value="F:DNA binding"/>
    <property type="evidence" value="ECO:0007669"/>
    <property type="project" value="UniProtKB-KW"/>
</dbReference>
<evidence type="ECO:0000256" key="2">
    <source>
        <dbReference type="ARBA" id="ARBA00009446"/>
    </source>
</evidence>
<comment type="function">
    <text evidence="8">Releases the supercoiling and torsional tension of DNA, which is introduced during the DNA replication and transcription, by transiently cleaving and rejoining one strand of the DNA duplex. Introduces a single-strand break via transesterification at a target site in duplex DNA. The scissile phosphodiester is attacked by the catalytic tyrosine of the enzyme, resulting in the formation of a DNA-(5'-phosphotyrosyl)-enzyme intermediate and the expulsion of a 3'-OH DNA strand. The free DNA strand then undergoes passage around the unbroken strand, thus removing DNA supercoils. Finally, in the religation step, the DNA 3'-OH attacks the covalent intermediate to expel the active-site tyrosine and restore the DNA phosphodiester backbone.</text>
</comment>
<dbReference type="PROSITE" id="PS52039">
    <property type="entry name" value="TOPO_IA_2"/>
    <property type="match status" value="1"/>
</dbReference>
<dbReference type="InterPro" id="IPR013825">
    <property type="entry name" value="Topo_IA_cen_sub2"/>
</dbReference>
<dbReference type="InterPro" id="IPR013497">
    <property type="entry name" value="Topo_IA_cen"/>
</dbReference>
<dbReference type="InterPro" id="IPR003602">
    <property type="entry name" value="Topo_IA_DNA-bd_dom"/>
</dbReference>
<evidence type="ECO:0000256" key="1">
    <source>
        <dbReference type="ARBA" id="ARBA00000213"/>
    </source>
</evidence>
<sequence length="742" mass="84001">MANQIEEIIERIFMMSKTLVLAEKPSVGRDLARVLHCHQKGFGYLEGYKYIVTWALGHLVTLADPDVYDAKYSAWRMEDLPMLPSPLKLVVIKQSGKQFSAVTSQMNRKDVGEIVIATDAGREGELVARWILEKAKVKKPLKRLWISSVTDKAIQQGFKNLKSGSEYVNLYASAVARAEADWLVGINATRALTCKHNAQLSCGRVQTPTLAMIAQREEEIKNFKPKTFYGITAQAEKLKLTWQNRQTKDSRTFDEKSCDAILKTISNQKAQVVEVERVYKKTYAPPLYDLTELQRDANRIFGYSAKETLSIMQRLYEQHKLLTYPRTDSRFISSDMVETLKDRVESCGVNPYSKIAFKILKGSIKGNKNFVDDSKVTDHHAIIPTEQTVILSALQDKERKIYDLVVKRFLAVLSLPGEYEQTTIKAKIGEELFIAKGKRILAQGWQEIYEADHREEDPAEGVKEQLLPALQKGDSLRIISLTKTSGETKAPEPFNEGSLLSAMENPVKYMTNENSELIKTLGKTGGLGTVATRADIIEKLFNNFLIEKKEKHIFITSKGKQLLELVPSDLKSPALTATWEQRLEAIAKGALRKELFIEEMRGYARSVVNEIKNTEQKFRHDNLTGEKCPECGKRMLEVNGKKGKMLVCQDRDCGYRKGVSRTSNARCPNCHKKLELHGEGEGQIFVCKCGYREKLTAFQDRRQKDKNSISKKEAAKYLKQNNSNEQLINPAMAEALAKLKLK</sequence>
<comment type="caution">
    <text evidence="8">Lacks conserved residue(s) required for the propagation of feature annotation.</text>
</comment>
<feature type="site" description="Interaction with DNA" evidence="8">
    <location>
        <position position="190"/>
    </location>
</feature>
<evidence type="ECO:0000256" key="7">
    <source>
        <dbReference type="ARBA" id="ARBA00023235"/>
    </source>
</evidence>
<dbReference type="Gene3D" id="1.10.290.10">
    <property type="entry name" value="Topoisomerase I, domain 4"/>
    <property type="match status" value="1"/>
</dbReference>
<dbReference type="CDD" id="cd00186">
    <property type="entry name" value="TOP1Ac"/>
    <property type="match status" value="1"/>
</dbReference>
<dbReference type="Gene3D" id="1.10.460.10">
    <property type="entry name" value="Topoisomerase I, domain 2"/>
    <property type="match status" value="1"/>
</dbReference>
<comment type="catalytic activity">
    <reaction evidence="1 8">
        <text>ATP-independent breakage of single-stranded DNA, followed by passage and rejoining.</text>
        <dbReference type="EC" id="5.6.2.1"/>
    </reaction>
</comment>
<gene>
    <name evidence="8" type="primary">topB</name>
    <name evidence="11" type="ORF">SAMN02745123_02076</name>
</gene>
<keyword evidence="5 8" id="KW-0799">Topoisomerase</keyword>
<dbReference type="GO" id="GO:0000287">
    <property type="term" value="F:magnesium ion binding"/>
    <property type="evidence" value="ECO:0007669"/>
    <property type="project" value="UniProtKB-UniRule"/>
</dbReference>
<dbReference type="GO" id="GO:0006265">
    <property type="term" value="P:DNA topological change"/>
    <property type="evidence" value="ECO:0007669"/>
    <property type="project" value="UniProtKB-UniRule"/>
</dbReference>
<dbReference type="PROSITE" id="PS00396">
    <property type="entry name" value="TOPO_IA_1"/>
    <property type="match status" value="1"/>
</dbReference>
<comment type="cofactor">
    <cofactor evidence="8">
        <name>Mg(2+)</name>
        <dbReference type="ChEBI" id="CHEBI:18420"/>
    </cofactor>
</comment>